<reference evidence="1 2" key="1">
    <citation type="submission" date="2019-10" db="EMBL/GenBank/DDBJ databases">
        <title>Two novel species isolated from a subtropical stream in China.</title>
        <authorList>
            <person name="Lu H."/>
        </authorList>
    </citation>
    <scope>NUCLEOTIDE SEQUENCE [LARGE SCALE GENOMIC DNA]</scope>
    <source>
        <strain evidence="1 2">FT29W</strain>
    </source>
</reference>
<dbReference type="AlphaFoldDB" id="A0A6A7N0T8"/>
<evidence type="ECO:0000313" key="2">
    <source>
        <dbReference type="Proteomes" id="UP000440498"/>
    </source>
</evidence>
<name>A0A6A7N0T8_9BURK</name>
<dbReference type="EMBL" id="WHUG01000003">
    <property type="protein sequence ID" value="MQA38637.1"/>
    <property type="molecule type" value="Genomic_DNA"/>
</dbReference>
<dbReference type="RefSeq" id="WP_152837975.1">
    <property type="nucleotide sequence ID" value="NZ_WHUG01000003.1"/>
</dbReference>
<proteinExistence type="predicted"/>
<accession>A0A6A7N0T8</accession>
<organism evidence="1 2">
    <name type="scientific">Rugamonas aquatica</name>
    <dbReference type="NCBI Taxonomy" id="2743357"/>
    <lineage>
        <taxon>Bacteria</taxon>
        <taxon>Pseudomonadati</taxon>
        <taxon>Pseudomonadota</taxon>
        <taxon>Betaproteobacteria</taxon>
        <taxon>Burkholderiales</taxon>
        <taxon>Oxalobacteraceae</taxon>
        <taxon>Telluria group</taxon>
        <taxon>Rugamonas</taxon>
    </lineage>
</organism>
<sequence>MTRFSPPIIYQCPACAGYFKRCALISLHYYDDVPEWSDGKNGQWWAGSSGQVGRCPACSKTVWIEDATEVMPSYSKPAEIGVVARWWHRITGDRSGRLREECEWNALPNGVKGAERIYPLQDAQDFVEALAALPPDAPAREAHLRQRLWWLSGDHQRLGTDGTSIAPQPTVASATASENKKRLLELIEHDPKAQVARGELLRQLERFDEAVATLKAVKPDGYSEVKAVKIERLALARNADLQAI</sequence>
<evidence type="ECO:0000313" key="1">
    <source>
        <dbReference type="EMBL" id="MQA38637.1"/>
    </source>
</evidence>
<protein>
    <submittedName>
        <fullName evidence="1">Uncharacterized protein</fullName>
    </submittedName>
</protein>
<dbReference type="Proteomes" id="UP000440498">
    <property type="component" value="Unassembled WGS sequence"/>
</dbReference>
<keyword evidence="2" id="KW-1185">Reference proteome</keyword>
<comment type="caution">
    <text evidence="1">The sequence shown here is derived from an EMBL/GenBank/DDBJ whole genome shotgun (WGS) entry which is preliminary data.</text>
</comment>
<gene>
    <name evidence="1" type="ORF">GEV02_10780</name>
</gene>